<dbReference type="InterPro" id="IPR053092">
    <property type="entry name" value="Mitochondrial_unc_protein"/>
</dbReference>
<dbReference type="Proteomes" id="UP000292447">
    <property type="component" value="Chromosome V"/>
</dbReference>
<dbReference type="PANTHER" id="PTHR28048">
    <property type="entry name" value="ACR195WP"/>
    <property type="match status" value="1"/>
</dbReference>
<keyword evidence="1" id="KW-0472">Membrane</keyword>
<organism evidence="2 3">
    <name type="scientific">Metschnikowia aff. pulcherrima</name>
    <dbReference type="NCBI Taxonomy" id="2163413"/>
    <lineage>
        <taxon>Eukaryota</taxon>
        <taxon>Fungi</taxon>
        <taxon>Dikarya</taxon>
        <taxon>Ascomycota</taxon>
        <taxon>Saccharomycotina</taxon>
        <taxon>Pichiomycetes</taxon>
        <taxon>Metschnikowiaceae</taxon>
        <taxon>Metschnikowia</taxon>
    </lineage>
</organism>
<evidence type="ECO:0000313" key="3">
    <source>
        <dbReference type="Proteomes" id="UP000292447"/>
    </source>
</evidence>
<gene>
    <name evidence="2" type="ORF">METSCH_E05200</name>
</gene>
<keyword evidence="1" id="KW-1133">Transmembrane helix</keyword>
<dbReference type="AlphaFoldDB" id="A0A4P6XTX1"/>
<proteinExistence type="predicted"/>
<evidence type="ECO:0000256" key="1">
    <source>
        <dbReference type="SAM" id="Phobius"/>
    </source>
</evidence>
<protein>
    <submittedName>
        <fullName evidence="2">Uncharacterized protein</fullName>
    </submittedName>
</protein>
<name>A0A4P6XTX1_9ASCO</name>
<accession>A0A4P6XTX1</accession>
<reference evidence="3" key="1">
    <citation type="submission" date="2019-03" db="EMBL/GenBank/DDBJ databases">
        <title>Snf2 controls pulcherriminic acid biosynthesis and connects pigmentation and antifungal activity of the yeast Metschnikowia pulcherrima.</title>
        <authorList>
            <person name="Gore-Lloyd D."/>
            <person name="Sumann I."/>
            <person name="Brachmann A.O."/>
            <person name="Schneeberger K."/>
            <person name="Ortiz-Merino R.A."/>
            <person name="Moreno-Beltran M."/>
            <person name="Schlaefli M."/>
            <person name="Kirner P."/>
            <person name="Santos Kron A."/>
            <person name="Wolfe K.H."/>
            <person name="Piel J."/>
            <person name="Ahrens C.H."/>
            <person name="Henk D."/>
            <person name="Freimoser F.M."/>
        </authorList>
    </citation>
    <scope>NUCLEOTIDE SEQUENCE [LARGE SCALE GENOMIC DNA]</scope>
    <source>
        <strain evidence="3">APC 1.2</strain>
    </source>
</reference>
<sequence length="95" mass="10323">MSNILNVFNPPSGRDLSEEECIGCTAVQLAVCFAGGAYFLSSMPFKGKNGLVDLKKHPVWFQRGVRGTGIALVALAFYRLGEAGRIYSQRKNIGI</sequence>
<dbReference type="PANTHER" id="PTHR28048:SF1">
    <property type="entry name" value="ACR195WP"/>
    <property type="match status" value="1"/>
</dbReference>
<keyword evidence="1" id="KW-0812">Transmembrane</keyword>
<evidence type="ECO:0000313" key="2">
    <source>
        <dbReference type="EMBL" id="QBM90275.1"/>
    </source>
</evidence>
<feature type="transmembrane region" description="Helical" evidence="1">
    <location>
        <begin position="60"/>
        <end position="81"/>
    </location>
</feature>
<keyword evidence="3" id="KW-1185">Reference proteome</keyword>
<feature type="transmembrane region" description="Helical" evidence="1">
    <location>
        <begin position="21"/>
        <end position="40"/>
    </location>
</feature>
<dbReference type="EMBL" id="CP034460">
    <property type="protein sequence ID" value="QBM90275.1"/>
    <property type="molecule type" value="Genomic_DNA"/>
</dbReference>